<organism evidence="3 4">
    <name type="scientific">Phytohabitans maris</name>
    <dbReference type="NCBI Taxonomy" id="3071409"/>
    <lineage>
        <taxon>Bacteria</taxon>
        <taxon>Bacillati</taxon>
        <taxon>Actinomycetota</taxon>
        <taxon>Actinomycetes</taxon>
        <taxon>Micromonosporales</taxon>
        <taxon>Micromonosporaceae</taxon>
    </lineage>
</organism>
<feature type="signal peptide" evidence="2">
    <location>
        <begin position="1"/>
        <end position="21"/>
    </location>
</feature>
<keyword evidence="4" id="KW-1185">Reference proteome</keyword>
<feature type="chain" id="PRO_5047296976" evidence="2">
    <location>
        <begin position="22"/>
        <end position="56"/>
    </location>
</feature>
<gene>
    <name evidence="3" type="ORF">RB614_23260</name>
</gene>
<keyword evidence="2" id="KW-0732">Signal</keyword>
<name>A0ABU0ZK62_9ACTN</name>
<feature type="compositionally biased region" description="Basic and acidic residues" evidence="1">
    <location>
        <begin position="44"/>
        <end position="56"/>
    </location>
</feature>
<evidence type="ECO:0000313" key="4">
    <source>
        <dbReference type="Proteomes" id="UP001230908"/>
    </source>
</evidence>
<proteinExistence type="predicted"/>
<protein>
    <submittedName>
        <fullName evidence="3">Uncharacterized protein</fullName>
    </submittedName>
</protein>
<evidence type="ECO:0000256" key="2">
    <source>
        <dbReference type="SAM" id="SignalP"/>
    </source>
</evidence>
<evidence type="ECO:0000313" key="3">
    <source>
        <dbReference type="EMBL" id="MDQ7907441.1"/>
    </source>
</evidence>
<accession>A0ABU0ZK62</accession>
<sequence length="56" mass="5785">MTIHPRLVAAAWIAASAGWLAASLAGAAALPRQPTTSSTTATRAHLDETVRGGHRH</sequence>
<dbReference type="EMBL" id="JAVHUY010000022">
    <property type="protein sequence ID" value="MDQ7907441.1"/>
    <property type="molecule type" value="Genomic_DNA"/>
</dbReference>
<dbReference type="RefSeq" id="WP_308714719.1">
    <property type="nucleotide sequence ID" value="NZ_JAVHUY010000022.1"/>
</dbReference>
<dbReference type="Proteomes" id="UP001230908">
    <property type="component" value="Unassembled WGS sequence"/>
</dbReference>
<feature type="region of interest" description="Disordered" evidence="1">
    <location>
        <begin position="32"/>
        <end position="56"/>
    </location>
</feature>
<evidence type="ECO:0000256" key="1">
    <source>
        <dbReference type="SAM" id="MobiDB-lite"/>
    </source>
</evidence>
<comment type="caution">
    <text evidence="3">The sequence shown here is derived from an EMBL/GenBank/DDBJ whole genome shotgun (WGS) entry which is preliminary data.</text>
</comment>
<feature type="compositionally biased region" description="Polar residues" evidence="1">
    <location>
        <begin position="33"/>
        <end position="42"/>
    </location>
</feature>
<reference evidence="3 4" key="1">
    <citation type="submission" date="2023-08" db="EMBL/GenBank/DDBJ databases">
        <title>Phytohabitans sansha sp. nov., isolated from marine sediment.</title>
        <authorList>
            <person name="Zhao Y."/>
            <person name="Yi K."/>
        </authorList>
    </citation>
    <scope>NUCLEOTIDE SEQUENCE [LARGE SCALE GENOMIC DNA]</scope>
    <source>
        <strain evidence="3 4">ZYX-F-186</strain>
    </source>
</reference>